<evidence type="ECO:0000256" key="11">
    <source>
        <dbReference type="SAM" id="Phobius"/>
    </source>
</evidence>
<evidence type="ECO:0000256" key="3">
    <source>
        <dbReference type="ARBA" id="ARBA00022475"/>
    </source>
</evidence>
<comment type="caution">
    <text evidence="12">The sequence shown here is derived from an EMBL/GenBank/DDBJ whole genome shotgun (WGS) entry which is preliminary data.</text>
</comment>
<feature type="transmembrane region" description="Helical" evidence="11">
    <location>
        <begin position="312"/>
        <end position="331"/>
    </location>
</feature>
<dbReference type="InterPro" id="IPR001851">
    <property type="entry name" value="ABC_transp_permease"/>
</dbReference>
<evidence type="ECO:0000256" key="7">
    <source>
        <dbReference type="ARBA" id="ARBA00022989"/>
    </source>
</evidence>
<feature type="transmembrane region" description="Helical" evidence="11">
    <location>
        <begin position="200"/>
        <end position="222"/>
    </location>
</feature>
<dbReference type="NCBIfam" id="NF040906">
    <property type="entry name" value="GguB"/>
    <property type="match status" value="1"/>
</dbReference>
<keyword evidence="3" id="KW-1003">Cell membrane</keyword>
<feature type="transmembrane region" description="Helical" evidence="11">
    <location>
        <begin position="351"/>
        <end position="378"/>
    </location>
</feature>
<dbReference type="PANTHER" id="PTHR32196:SF32">
    <property type="entry name" value="XYLOSE TRANSPORT SYSTEM PERMEASE PROTEIN XYLH"/>
    <property type="match status" value="1"/>
</dbReference>
<comment type="subcellular location">
    <subcellularLocation>
        <location evidence="1">Cell membrane</location>
        <topology evidence="1">Multi-pass membrane protein</topology>
    </subcellularLocation>
</comment>
<keyword evidence="7 11" id="KW-1133">Transmembrane helix</keyword>
<feature type="transmembrane region" description="Helical" evidence="11">
    <location>
        <begin position="107"/>
        <end position="127"/>
    </location>
</feature>
<name>A0A7C9V8E0_9HYPH</name>
<evidence type="ECO:0000313" key="12">
    <source>
        <dbReference type="EMBL" id="NGN42944.1"/>
    </source>
</evidence>
<dbReference type="GO" id="GO:0005886">
    <property type="term" value="C:plasma membrane"/>
    <property type="evidence" value="ECO:0007669"/>
    <property type="project" value="UniProtKB-SubCell"/>
</dbReference>
<dbReference type="EMBL" id="JAAKZG010000007">
    <property type="protein sequence ID" value="NGN42944.1"/>
    <property type="molecule type" value="Genomic_DNA"/>
</dbReference>
<comment type="function">
    <text evidence="9">Part of the binding-protein-dependent transport system for D-xylose. Probably responsible for the translocation of the substrate across the membrane.</text>
</comment>
<keyword evidence="8 11" id="KW-0472">Membrane</keyword>
<feature type="transmembrane region" description="Helical" evidence="11">
    <location>
        <begin position="57"/>
        <end position="76"/>
    </location>
</feature>
<keyword evidence="4" id="KW-0997">Cell inner membrane</keyword>
<gene>
    <name evidence="12" type="ORF">G6N74_17885</name>
</gene>
<reference evidence="12 13" key="1">
    <citation type="submission" date="2020-02" db="EMBL/GenBank/DDBJ databases">
        <title>Genome sequence of the type strain CGMCC 1.15528 of Mesorhizobium zhangyense.</title>
        <authorList>
            <person name="Gao J."/>
            <person name="Sun J."/>
        </authorList>
    </citation>
    <scope>NUCLEOTIDE SEQUENCE [LARGE SCALE GENOMIC DNA]</scope>
    <source>
        <strain evidence="12 13">CGMCC 1.15528</strain>
    </source>
</reference>
<keyword evidence="6 11" id="KW-0812">Transmembrane</keyword>
<evidence type="ECO:0000256" key="9">
    <source>
        <dbReference type="ARBA" id="ARBA00035611"/>
    </source>
</evidence>
<dbReference type="Pfam" id="PF02653">
    <property type="entry name" value="BPD_transp_2"/>
    <property type="match status" value="1"/>
</dbReference>
<feature type="transmembrane region" description="Helical" evidence="11">
    <location>
        <begin position="238"/>
        <end position="259"/>
    </location>
</feature>
<keyword evidence="2" id="KW-0813">Transport</keyword>
<dbReference type="AlphaFoldDB" id="A0A7C9V8E0"/>
<feature type="transmembrane region" description="Helical" evidence="11">
    <location>
        <begin position="165"/>
        <end position="185"/>
    </location>
</feature>
<proteinExistence type="predicted"/>
<evidence type="ECO:0000313" key="13">
    <source>
        <dbReference type="Proteomes" id="UP000481252"/>
    </source>
</evidence>
<evidence type="ECO:0000256" key="1">
    <source>
        <dbReference type="ARBA" id="ARBA00004651"/>
    </source>
</evidence>
<dbReference type="RefSeq" id="WP_165119309.1">
    <property type="nucleotide sequence ID" value="NZ_JAAKZG010000007.1"/>
</dbReference>
<feature type="transmembrane region" description="Helical" evidence="11">
    <location>
        <begin position="265"/>
        <end position="283"/>
    </location>
</feature>
<evidence type="ECO:0000256" key="4">
    <source>
        <dbReference type="ARBA" id="ARBA00022519"/>
    </source>
</evidence>
<dbReference type="CDD" id="cd06579">
    <property type="entry name" value="TM_PBP1_transp_AraH_like"/>
    <property type="match status" value="1"/>
</dbReference>
<evidence type="ECO:0000256" key="8">
    <source>
        <dbReference type="ARBA" id="ARBA00023136"/>
    </source>
</evidence>
<evidence type="ECO:0000256" key="10">
    <source>
        <dbReference type="ARBA" id="ARBA00035686"/>
    </source>
</evidence>
<dbReference type="PANTHER" id="PTHR32196">
    <property type="entry name" value="ABC TRANSPORTER PERMEASE PROTEIN YPHD-RELATED-RELATED"/>
    <property type="match status" value="1"/>
</dbReference>
<protein>
    <recommendedName>
        <fullName evidence="10">Xylose transport system permease protein XylH</fullName>
    </recommendedName>
</protein>
<feature type="transmembrane region" description="Helical" evidence="11">
    <location>
        <begin position="82"/>
        <end position="100"/>
    </location>
</feature>
<sequence>MSTEATPGVSAARASMQQAMKENLREYGLVLALVAIMVFFQVMTNGILFLPVNLTNIVLQNSYIIVMALGMLLVIVAGHIDLSVGAVAGFIGAVAAILMVDYGMNPLLAGFLCIAAGAVIGGIQGYFIAFMKIPSFIVTLAGMLVFKGLLLNVLSGRSVGPFPPLFQLLSAGFIPDVIGPLRLVAPTLNAAGAPIPNTGIVLHSTTMVIGILIVLAMLYFALKSRRDRESHGYDAEPFAFFVIKNLVMAGILLFLMYKFASFKGLPNVLVVMGILIALFVFITKRMTFGRRIYAMGGNVKAAALSGIHTERLTFYIFVIMGMLAALAGLIYSARLNMATPKAGAGLELDVIAAVFVGGASALGGVGQVTGAVIGAFIMGIMNNGMGVMGINIDWQQVIKGMVLLGAVVFDVYNKNKA</sequence>
<dbReference type="GO" id="GO:0022857">
    <property type="term" value="F:transmembrane transporter activity"/>
    <property type="evidence" value="ECO:0007669"/>
    <property type="project" value="InterPro"/>
</dbReference>
<accession>A0A7C9V8E0</accession>
<evidence type="ECO:0000256" key="6">
    <source>
        <dbReference type="ARBA" id="ARBA00022692"/>
    </source>
</evidence>
<feature type="transmembrane region" description="Helical" evidence="11">
    <location>
        <begin position="133"/>
        <end position="153"/>
    </location>
</feature>
<evidence type="ECO:0000256" key="2">
    <source>
        <dbReference type="ARBA" id="ARBA00022448"/>
    </source>
</evidence>
<dbReference type="Proteomes" id="UP000481252">
    <property type="component" value="Unassembled WGS sequence"/>
</dbReference>
<feature type="transmembrane region" description="Helical" evidence="11">
    <location>
        <begin position="27"/>
        <end position="50"/>
    </location>
</feature>
<keyword evidence="13" id="KW-1185">Reference proteome</keyword>
<keyword evidence="5" id="KW-0762">Sugar transport</keyword>
<evidence type="ECO:0000256" key="5">
    <source>
        <dbReference type="ARBA" id="ARBA00022597"/>
    </source>
</evidence>
<organism evidence="12 13">
    <name type="scientific">Mesorhizobium zhangyense</name>
    <dbReference type="NCBI Taxonomy" id="1776730"/>
    <lineage>
        <taxon>Bacteria</taxon>
        <taxon>Pseudomonadati</taxon>
        <taxon>Pseudomonadota</taxon>
        <taxon>Alphaproteobacteria</taxon>
        <taxon>Hyphomicrobiales</taxon>
        <taxon>Phyllobacteriaceae</taxon>
        <taxon>Mesorhizobium</taxon>
    </lineage>
</organism>